<dbReference type="EMBL" id="AP015040">
    <property type="protein sequence ID" value="BAT92959.1"/>
    <property type="molecule type" value="Genomic_DNA"/>
</dbReference>
<sequence>MVSETNMFFIKCCSGYCLPERESHSGRDRVIASREKVMAGLSRDQWLIEIFILGFGNIGMDLANRLQPFGVQVMATKRSWASYAQDAIKLSRNDERDLVDVKGSHEDIYDFARKADIVVCCLRLNNEMVVPFAVLHLFCFS</sequence>
<dbReference type="InterPro" id="IPR006140">
    <property type="entry name" value="D-isomer_DH_NAD-bd"/>
</dbReference>
<dbReference type="Proteomes" id="UP000291084">
    <property type="component" value="Chromosome 7"/>
</dbReference>
<keyword evidence="3" id="KW-1185">Reference proteome</keyword>
<dbReference type="InterPro" id="IPR036291">
    <property type="entry name" value="NAD(P)-bd_dom_sf"/>
</dbReference>
<dbReference type="GO" id="GO:0051287">
    <property type="term" value="F:NAD binding"/>
    <property type="evidence" value="ECO:0007669"/>
    <property type="project" value="InterPro"/>
</dbReference>
<dbReference type="Pfam" id="PF02826">
    <property type="entry name" value="2-Hacid_dh_C"/>
    <property type="match status" value="1"/>
</dbReference>
<feature type="domain" description="D-isomer specific 2-hydroxyacid dehydrogenase NAD-binding" evidence="1">
    <location>
        <begin position="50"/>
        <end position="127"/>
    </location>
</feature>
<evidence type="ECO:0000259" key="1">
    <source>
        <dbReference type="Pfam" id="PF02826"/>
    </source>
</evidence>
<dbReference type="SUPFAM" id="SSF51735">
    <property type="entry name" value="NAD(P)-binding Rossmann-fold domains"/>
    <property type="match status" value="1"/>
</dbReference>
<gene>
    <name evidence="2" type="primary">Vigan.07G183400</name>
    <name evidence="2" type="ORF">VIGAN_07183400</name>
</gene>
<evidence type="ECO:0000313" key="3">
    <source>
        <dbReference type="Proteomes" id="UP000291084"/>
    </source>
</evidence>
<accession>A0A0S3SJD0</accession>
<name>A0A0S3SJD0_PHAAN</name>
<proteinExistence type="predicted"/>
<protein>
    <recommendedName>
        <fullName evidence="1">D-isomer specific 2-hydroxyacid dehydrogenase NAD-binding domain-containing protein</fullName>
    </recommendedName>
</protein>
<dbReference type="AlphaFoldDB" id="A0A0S3SJD0"/>
<organism evidence="2 3">
    <name type="scientific">Vigna angularis var. angularis</name>
    <dbReference type="NCBI Taxonomy" id="157739"/>
    <lineage>
        <taxon>Eukaryota</taxon>
        <taxon>Viridiplantae</taxon>
        <taxon>Streptophyta</taxon>
        <taxon>Embryophyta</taxon>
        <taxon>Tracheophyta</taxon>
        <taxon>Spermatophyta</taxon>
        <taxon>Magnoliopsida</taxon>
        <taxon>eudicotyledons</taxon>
        <taxon>Gunneridae</taxon>
        <taxon>Pentapetalae</taxon>
        <taxon>rosids</taxon>
        <taxon>fabids</taxon>
        <taxon>Fabales</taxon>
        <taxon>Fabaceae</taxon>
        <taxon>Papilionoideae</taxon>
        <taxon>50 kb inversion clade</taxon>
        <taxon>NPAAA clade</taxon>
        <taxon>indigoferoid/millettioid clade</taxon>
        <taxon>Phaseoleae</taxon>
        <taxon>Vigna</taxon>
    </lineage>
</organism>
<reference evidence="2 3" key="1">
    <citation type="journal article" date="2015" name="Sci. Rep.">
        <title>The power of single molecule real-time sequencing technology in the de novo assembly of a eukaryotic genome.</title>
        <authorList>
            <person name="Sakai H."/>
            <person name="Naito K."/>
            <person name="Ogiso-Tanaka E."/>
            <person name="Takahashi Y."/>
            <person name="Iseki K."/>
            <person name="Muto C."/>
            <person name="Satou K."/>
            <person name="Teruya K."/>
            <person name="Shiroma A."/>
            <person name="Shimoji M."/>
            <person name="Hirano T."/>
            <person name="Itoh T."/>
            <person name="Kaga A."/>
            <person name="Tomooka N."/>
        </authorList>
    </citation>
    <scope>NUCLEOTIDE SEQUENCE [LARGE SCALE GENOMIC DNA]</scope>
    <source>
        <strain evidence="3">cv. Shumari</strain>
    </source>
</reference>
<dbReference type="Gene3D" id="3.40.50.720">
    <property type="entry name" value="NAD(P)-binding Rossmann-like Domain"/>
    <property type="match status" value="1"/>
</dbReference>
<evidence type="ECO:0000313" key="2">
    <source>
        <dbReference type="EMBL" id="BAT92959.1"/>
    </source>
</evidence>